<evidence type="ECO:0000256" key="3">
    <source>
        <dbReference type="ARBA" id="ARBA00022723"/>
    </source>
</evidence>
<dbReference type="NCBIfam" id="TIGR02481">
    <property type="entry name" value="hemeryth_dom"/>
    <property type="match status" value="1"/>
</dbReference>
<comment type="similarity">
    <text evidence="1">Belongs to the hemerythrin family.</text>
</comment>
<dbReference type="PANTHER" id="PTHR37164:SF1">
    <property type="entry name" value="BACTERIOHEMERYTHRIN"/>
    <property type="match status" value="1"/>
</dbReference>
<dbReference type="InterPro" id="IPR016131">
    <property type="entry name" value="Haemerythrin_Fe_BS"/>
</dbReference>
<dbReference type="PROSITE" id="PS00550">
    <property type="entry name" value="HEMERYTHRINS"/>
    <property type="match status" value="1"/>
</dbReference>
<dbReference type="InterPro" id="IPR035938">
    <property type="entry name" value="Hemerythrin-like_sf"/>
</dbReference>
<evidence type="ECO:0000259" key="6">
    <source>
        <dbReference type="Pfam" id="PF01814"/>
    </source>
</evidence>
<dbReference type="InterPro" id="IPR050669">
    <property type="entry name" value="Hemerythrin"/>
</dbReference>
<feature type="domain" description="Hemerythrin-like" evidence="6">
    <location>
        <begin position="13"/>
        <end position="126"/>
    </location>
</feature>
<name>A0A502KQA7_9GAMM</name>
<dbReference type="CDD" id="cd12107">
    <property type="entry name" value="Hemerythrin"/>
    <property type="match status" value="1"/>
</dbReference>
<dbReference type="NCBIfam" id="NF033749">
    <property type="entry name" value="bact_hemeryth"/>
    <property type="match status" value="1"/>
</dbReference>
<dbReference type="Gene3D" id="1.20.120.50">
    <property type="entry name" value="Hemerythrin-like"/>
    <property type="match status" value="1"/>
</dbReference>
<evidence type="ECO:0000313" key="7">
    <source>
        <dbReference type="EMBL" id="TPH12191.1"/>
    </source>
</evidence>
<keyword evidence="4" id="KW-0408">Iron</keyword>
<accession>A0A502KQA7</accession>
<dbReference type="OrthoDB" id="9813903at2"/>
<keyword evidence="8" id="KW-1185">Reference proteome</keyword>
<proteinExistence type="inferred from homology"/>
<dbReference type="InterPro" id="IPR012827">
    <property type="entry name" value="Hemerythrin_metal-bd"/>
</dbReference>
<evidence type="ECO:0000256" key="2">
    <source>
        <dbReference type="ARBA" id="ARBA00022621"/>
    </source>
</evidence>
<protein>
    <submittedName>
        <fullName evidence="7">Hemerythrin</fullName>
    </submittedName>
</protein>
<keyword evidence="5" id="KW-0175">Coiled coil</keyword>
<dbReference type="RefSeq" id="WP_140605722.1">
    <property type="nucleotide sequence ID" value="NZ_SAWY01000041.1"/>
</dbReference>
<reference evidence="7 8" key="1">
    <citation type="submission" date="2019-01" db="EMBL/GenBank/DDBJ databases">
        <title>Litorilituus lipolytica sp. nov., isolated from intertidal sand of the Yellow Sea in China.</title>
        <authorList>
            <person name="Liu A."/>
        </authorList>
    </citation>
    <scope>NUCLEOTIDE SEQUENCE [LARGE SCALE GENOMIC DNA]</scope>
    <source>
        <strain evidence="7 8">RZ04</strain>
    </source>
</reference>
<dbReference type="GO" id="GO:0005344">
    <property type="term" value="F:oxygen carrier activity"/>
    <property type="evidence" value="ECO:0007669"/>
    <property type="project" value="UniProtKB-KW"/>
</dbReference>
<dbReference type="PANTHER" id="PTHR37164">
    <property type="entry name" value="BACTERIOHEMERYTHRIN"/>
    <property type="match status" value="1"/>
</dbReference>
<sequence>MPLITWSKDLSVGIESIDQQHKELISIINTLNDAMSLEDPRDIFRKSFTDLTQYTKKHFAYEEELFEKYGYQENIEHKRQHDELIVQLNELKDKFDHYQMDMTEQVMQFLKDWLTYHIQKSDKDYSQFLISCGAK</sequence>
<feature type="coiled-coil region" evidence="5">
    <location>
        <begin position="74"/>
        <end position="101"/>
    </location>
</feature>
<keyword evidence="3" id="KW-0479">Metal-binding</keyword>
<dbReference type="InterPro" id="IPR012312">
    <property type="entry name" value="Hemerythrin-like"/>
</dbReference>
<evidence type="ECO:0000256" key="4">
    <source>
        <dbReference type="ARBA" id="ARBA00023004"/>
    </source>
</evidence>
<evidence type="ECO:0000313" key="8">
    <source>
        <dbReference type="Proteomes" id="UP000315303"/>
    </source>
</evidence>
<dbReference type="GO" id="GO:0046872">
    <property type="term" value="F:metal ion binding"/>
    <property type="evidence" value="ECO:0007669"/>
    <property type="project" value="UniProtKB-KW"/>
</dbReference>
<evidence type="ECO:0000256" key="1">
    <source>
        <dbReference type="ARBA" id="ARBA00010587"/>
    </source>
</evidence>
<keyword evidence="2" id="KW-0561">Oxygen transport</keyword>
<gene>
    <name evidence="7" type="ORF">EPA86_17745</name>
</gene>
<dbReference type="EMBL" id="SAWY01000041">
    <property type="protein sequence ID" value="TPH12191.1"/>
    <property type="molecule type" value="Genomic_DNA"/>
</dbReference>
<dbReference type="Proteomes" id="UP000315303">
    <property type="component" value="Unassembled WGS sequence"/>
</dbReference>
<keyword evidence="2" id="KW-0813">Transport</keyword>
<organism evidence="7 8">
    <name type="scientific">Litorilituus lipolyticus</name>
    <dbReference type="NCBI Taxonomy" id="2491017"/>
    <lineage>
        <taxon>Bacteria</taxon>
        <taxon>Pseudomonadati</taxon>
        <taxon>Pseudomonadota</taxon>
        <taxon>Gammaproteobacteria</taxon>
        <taxon>Alteromonadales</taxon>
        <taxon>Colwelliaceae</taxon>
        <taxon>Litorilituus</taxon>
    </lineage>
</organism>
<dbReference type="SUPFAM" id="SSF47188">
    <property type="entry name" value="Hemerythrin-like"/>
    <property type="match status" value="1"/>
</dbReference>
<dbReference type="Pfam" id="PF01814">
    <property type="entry name" value="Hemerythrin"/>
    <property type="match status" value="1"/>
</dbReference>
<evidence type="ECO:0000256" key="5">
    <source>
        <dbReference type="SAM" id="Coils"/>
    </source>
</evidence>
<comment type="caution">
    <text evidence="7">The sequence shown here is derived from an EMBL/GenBank/DDBJ whole genome shotgun (WGS) entry which is preliminary data.</text>
</comment>
<dbReference type="AlphaFoldDB" id="A0A502KQA7"/>